<dbReference type="RefSeq" id="WP_279250017.1">
    <property type="nucleotide sequence ID" value="NZ_SHNO01000001.1"/>
</dbReference>
<protein>
    <submittedName>
        <fullName evidence="1">DUF3080 family protein</fullName>
    </submittedName>
</protein>
<organism evidence="1 2">
    <name type="scientific">Candidatus Marimicrobium litorale</name>
    <dbReference type="NCBI Taxonomy" id="2518991"/>
    <lineage>
        <taxon>Bacteria</taxon>
        <taxon>Pseudomonadati</taxon>
        <taxon>Pseudomonadota</taxon>
        <taxon>Gammaproteobacteria</taxon>
        <taxon>Cellvibrionales</taxon>
        <taxon>Halieaceae</taxon>
        <taxon>Marimicrobium</taxon>
    </lineage>
</organism>
<dbReference type="Pfam" id="PF11279">
    <property type="entry name" value="DUF3080"/>
    <property type="match status" value="1"/>
</dbReference>
<gene>
    <name evidence="1" type="ORF">EYC82_13210</name>
</gene>
<proteinExistence type="predicted"/>
<dbReference type="PROSITE" id="PS51257">
    <property type="entry name" value="PROKAR_LIPOPROTEIN"/>
    <property type="match status" value="1"/>
</dbReference>
<sequence>MKKAHTSTWILLLAASLMSGCIERSSVPLDKYLTRLGRSLDRPITMNIDRLPPLPRSRDLQLEQPSQSIGLLDLLALGGCEISITIGNLNSSLGKLASDSQRLLLELEFLSLAPACIDSLNPATDAELIATLQAAMSEKRRMLPARIWNATLGGPEFRAFWSRPRRLGNYPANTGGQMITSLARLAQLSSDWLGGNYQAGSDELERLLGDIRLGDGGALLTSLDLQRAAFAATTPAIQQRLEEAPICIGKTPSPEGKIVDNVVRKYFIGEVQPWSVQVARRRGEIMPPVLALELNLRNTMPAAYQAWSHERDELLETAADAPREHAGHLAALLESCGLRPGADSS</sequence>
<name>A0ABT3T904_9GAMM</name>
<reference evidence="1" key="1">
    <citation type="submission" date="2019-02" db="EMBL/GenBank/DDBJ databases">
        <authorList>
            <person name="Li S.-H."/>
        </authorList>
    </citation>
    <scope>NUCLEOTIDE SEQUENCE</scope>
    <source>
        <strain evidence="1">IMCC11814</strain>
    </source>
</reference>
<dbReference type="EMBL" id="SHNO01000001">
    <property type="protein sequence ID" value="MCX2978320.1"/>
    <property type="molecule type" value="Genomic_DNA"/>
</dbReference>
<dbReference type="Proteomes" id="UP001143304">
    <property type="component" value="Unassembled WGS sequence"/>
</dbReference>
<keyword evidence="2" id="KW-1185">Reference proteome</keyword>
<comment type="caution">
    <text evidence="1">The sequence shown here is derived from an EMBL/GenBank/DDBJ whole genome shotgun (WGS) entry which is preliminary data.</text>
</comment>
<accession>A0ABT3T904</accession>
<evidence type="ECO:0000313" key="1">
    <source>
        <dbReference type="EMBL" id="MCX2978320.1"/>
    </source>
</evidence>
<evidence type="ECO:0000313" key="2">
    <source>
        <dbReference type="Proteomes" id="UP001143304"/>
    </source>
</evidence>
<dbReference type="InterPro" id="IPR021431">
    <property type="entry name" value="DUF3080"/>
</dbReference>